<feature type="non-terminal residue" evidence="4">
    <location>
        <position position="481"/>
    </location>
</feature>
<dbReference type="GO" id="GO:0008270">
    <property type="term" value="F:zinc ion binding"/>
    <property type="evidence" value="ECO:0007669"/>
    <property type="project" value="UniProtKB-KW"/>
</dbReference>
<evidence type="ECO:0000259" key="3">
    <source>
        <dbReference type="PROSITE" id="PS50157"/>
    </source>
</evidence>
<reference evidence="4 5" key="1">
    <citation type="submission" date="2020-01" db="EMBL/GenBank/DDBJ databases">
        <title>Identification and distribution of gene clusters putatively required for synthesis of sphingolipid metabolism inhibitors in phylogenetically diverse species of the filamentous fungus Fusarium.</title>
        <authorList>
            <person name="Kim H.-S."/>
            <person name="Busman M."/>
            <person name="Brown D.W."/>
            <person name="Divon H."/>
            <person name="Uhlig S."/>
            <person name="Proctor R.H."/>
        </authorList>
    </citation>
    <scope>NUCLEOTIDE SEQUENCE [LARGE SCALE GENOMIC DNA]</scope>
    <source>
        <strain evidence="4 5">NRRL 20459</strain>
    </source>
</reference>
<keyword evidence="1" id="KW-0863">Zinc-finger</keyword>
<dbReference type="PROSITE" id="PS50157">
    <property type="entry name" value="ZINC_FINGER_C2H2_2"/>
    <property type="match status" value="1"/>
</dbReference>
<proteinExistence type="predicted"/>
<dbReference type="SMART" id="SM00355">
    <property type="entry name" value="ZnF_C2H2"/>
    <property type="match status" value="3"/>
</dbReference>
<name>A0A8H4K8K3_9HYPO</name>
<dbReference type="PROSITE" id="PS00028">
    <property type="entry name" value="ZINC_FINGER_C2H2_1"/>
    <property type="match status" value="1"/>
</dbReference>
<feature type="domain" description="C2H2-type" evidence="3">
    <location>
        <begin position="174"/>
        <end position="202"/>
    </location>
</feature>
<keyword evidence="1" id="KW-0862">Zinc</keyword>
<evidence type="ECO:0000313" key="5">
    <source>
        <dbReference type="Proteomes" id="UP000554235"/>
    </source>
</evidence>
<evidence type="ECO:0000313" key="4">
    <source>
        <dbReference type="EMBL" id="KAF4446650.1"/>
    </source>
</evidence>
<dbReference type="InterPro" id="IPR013087">
    <property type="entry name" value="Znf_C2H2_type"/>
</dbReference>
<evidence type="ECO:0000256" key="1">
    <source>
        <dbReference type="PROSITE-ProRule" id="PRU00042"/>
    </source>
</evidence>
<keyword evidence="1" id="KW-0479">Metal-binding</keyword>
<gene>
    <name evidence="4" type="ORF">FALBO_17046</name>
</gene>
<feature type="region of interest" description="Disordered" evidence="2">
    <location>
        <begin position="1"/>
        <end position="27"/>
    </location>
</feature>
<protein>
    <recommendedName>
        <fullName evidence="3">C2H2-type domain-containing protein</fullName>
    </recommendedName>
</protein>
<dbReference type="Proteomes" id="UP000554235">
    <property type="component" value="Unassembled WGS sequence"/>
</dbReference>
<dbReference type="OrthoDB" id="10056939at2759"/>
<comment type="caution">
    <text evidence="4">The sequence shown here is derived from an EMBL/GenBank/DDBJ whole genome shotgun (WGS) entry which is preliminary data.</text>
</comment>
<evidence type="ECO:0000256" key="2">
    <source>
        <dbReference type="SAM" id="MobiDB-lite"/>
    </source>
</evidence>
<accession>A0A8H4K8K3</accession>
<feature type="non-terminal residue" evidence="4">
    <location>
        <position position="1"/>
    </location>
</feature>
<sequence length="481" mass="54522">PPFTGEDWLSWLDEHDNRPGETTSLDDVPFASLDARALETRDSSVSLTRHQIEGSNALPVYNEIPSSGIHPTHSEPWERMLQNDVQYSQLPSGHSGSFNLLGDFPVEPELPHGEDTSCNSQSAFGGDYGAPSDSSVGSFDSVASSASACLRKRRRRQNLRSRRKADKGAENRRYQCTFCTDAFKTKHDWQRHETTMHLSLEQWRCARFGPVIQLPEGHLSCVFCDHLDPSTEHPELHNYSACAAQPDEVRMFHRKDHLRQHLRLFHRGCTFKDSMKSWLSSVDNVKSRCGFCDARMDTWAERQKHLAVHFRNGADIREWKGDRGFDQQIDDLVENDMPVFLIGDQRQTMEPFSASRADHRTAALDLSGLGPFSSDEASPGVVRPSSSQLEAPHITHSYRNTERLLLKYVSEEIAQGRVPSDRLLQKKMSEIMYGPDNAWDPTWADNPQWLDMFRKKAGLISLPSGVQKTQDSVRSKSSISR</sequence>
<keyword evidence="5" id="KW-1185">Reference proteome</keyword>
<dbReference type="EMBL" id="JAADYS010003507">
    <property type="protein sequence ID" value="KAF4446650.1"/>
    <property type="molecule type" value="Genomic_DNA"/>
</dbReference>
<dbReference type="AlphaFoldDB" id="A0A8H4K8K3"/>
<organism evidence="4 5">
    <name type="scientific">Fusarium albosuccineum</name>
    <dbReference type="NCBI Taxonomy" id="1237068"/>
    <lineage>
        <taxon>Eukaryota</taxon>
        <taxon>Fungi</taxon>
        <taxon>Dikarya</taxon>
        <taxon>Ascomycota</taxon>
        <taxon>Pezizomycotina</taxon>
        <taxon>Sordariomycetes</taxon>
        <taxon>Hypocreomycetidae</taxon>
        <taxon>Hypocreales</taxon>
        <taxon>Nectriaceae</taxon>
        <taxon>Fusarium</taxon>
        <taxon>Fusarium decemcellulare species complex</taxon>
    </lineage>
</organism>